<reference evidence="2 3" key="1">
    <citation type="journal article" date="2017" name="Nat. Commun.">
        <title>Genome assembly with in vitro proximity ligation data and whole-genome triplication in lettuce.</title>
        <authorList>
            <person name="Reyes-Chin-Wo S."/>
            <person name="Wang Z."/>
            <person name="Yang X."/>
            <person name="Kozik A."/>
            <person name="Arikit S."/>
            <person name="Song C."/>
            <person name="Xia L."/>
            <person name="Froenicke L."/>
            <person name="Lavelle D.O."/>
            <person name="Truco M.J."/>
            <person name="Xia R."/>
            <person name="Zhu S."/>
            <person name="Xu C."/>
            <person name="Xu H."/>
            <person name="Xu X."/>
            <person name="Cox K."/>
            <person name="Korf I."/>
            <person name="Meyers B.C."/>
            <person name="Michelmore R.W."/>
        </authorList>
    </citation>
    <scope>NUCLEOTIDE SEQUENCE [LARGE SCALE GENOMIC DNA]</scope>
    <source>
        <strain evidence="3">cv. Salinas</strain>
        <tissue evidence="2">Seedlings</tissue>
    </source>
</reference>
<comment type="caution">
    <text evidence="2">The sequence shown here is derived from an EMBL/GenBank/DDBJ whole genome shotgun (WGS) entry which is preliminary data.</text>
</comment>
<accession>A0A9R1VEV8</accession>
<evidence type="ECO:0000313" key="3">
    <source>
        <dbReference type="Proteomes" id="UP000235145"/>
    </source>
</evidence>
<protein>
    <submittedName>
        <fullName evidence="2">Uncharacterized protein</fullName>
    </submittedName>
</protein>
<dbReference type="AlphaFoldDB" id="A0A9R1VEV8"/>
<evidence type="ECO:0000313" key="2">
    <source>
        <dbReference type="EMBL" id="KAJ0205081.1"/>
    </source>
</evidence>
<evidence type="ECO:0000256" key="1">
    <source>
        <dbReference type="SAM" id="MobiDB-lite"/>
    </source>
</evidence>
<proteinExistence type="predicted"/>
<keyword evidence="3" id="KW-1185">Reference proteome</keyword>
<sequence>MRQLAHSPETQTTTTRPQRHPVPPKKLSDYIVKLPPFVDPTQSSPNQSSSTVHPITNLLSYDNFANSHKFLIETIASNDKC</sequence>
<name>A0A9R1VEV8_LACSA</name>
<feature type="region of interest" description="Disordered" evidence="1">
    <location>
        <begin position="1"/>
        <end position="26"/>
    </location>
</feature>
<dbReference type="EMBL" id="NBSK02000005">
    <property type="protein sequence ID" value="KAJ0205081.1"/>
    <property type="molecule type" value="Genomic_DNA"/>
</dbReference>
<dbReference type="Proteomes" id="UP000235145">
    <property type="component" value="Unassembled WGS sequence"/>
</dbReference>
<organism evidence="2 3">
    <name type="scientific">Lactuca sativa</name>
    <name type="common">Garden lettuce</name>
    <dbReference type="NCBI Taxonomy" id="4236"/>
    <lineage>
        <taxon>Eukaryota</taxon>
        <taxon>Viridiplantae</taxon>
        <taxon>Streptophyta</taxon>
        <taxon>Embryophyta</taxon>
        <taxon>Tracheophyta</taxon>
        <taxon>Spermatophyta</taxon>
        <taxon>Magnoliopsida</taxon>
        <taxon>eudicotyledons</taxon>
        <taxon>Gunneridae</taxon>
        <taxon>Pentapetalae</taxon>
        <taxon>asterids</taxon>
        <taxon>campanulids</taxon>
        <taxon>Asterales</taxon>
        <taxon>Asteraceae</taxon>
        <taxon>Cichorioideae</taxon>
        <taxon>Cichorieae</taxon>
        <taxon>Lactucinae</taxon>
        <taxon>Lactuca</taxon>
    </lineage>
</organism>
<gene>
    <name evidence="2" type="ORF">LSAT_V11C500284860</name>
</gene>